<dbReference type="Pfam" id="PF13505">
    <property type="entry name" value="OMP_b-brl"/>
    <property type="match status" value="1"/>
</dbReference>
<protein>
    <submittedName>
        <fullName evidence="4">Outer membrane protein</fullName>
    </submittedName>
</protein>
<gene>
    <name evidence="4" type="ORF">ACFSCW_05910</name>
</gene>
<evidence type="ECO:0000256" key="1">
    <source>
        <dbReference type="ARBA" id="ARBA00022729"/>
    </source>
</evidence>
<dbReference type="InterPro" id="IPR006315">
    <property type="entry name" value="OM_autotransptr_brl_dom"/>
</dbReference>
<dbReference type="InterPro" id="IPR027385">
    <property type="entry name" value="Beta-barrel_OMP"/>
</dbReference>
<dbReference type="NCBIfam" id="TIGR01414">
    <property type="entry name" value="autotrans_barl"/>
    <property type="match status" value="1"/>
</dbReference>
<accession>A0ABW4I0C2</accession>
<dbReference type="Gene3D" id="2.40.160.20">
    <property type="match status" value="1"/>
</dbReference>
<organism evidence="4 5">
    <name type="scientific">Sphingomonas tabacisoli</name>
    <dbReference type="NCBI Taxonomy" id="2249466"/>
    <lineage>
        <taxon>Bacteria</taxon>
        <taxon>Pseudomonadati</taxon>
        <taxon>Pseudomonadota</taxon>
        <taxon>Alphaproteobacteria</taxon>
        <taxon>Sphingomonadales</taxon>
        <taxon>Sphingomonadaceae</taxon>
        <taxon>Sphingomonas</taxon>
    </lineage>
</organism>
<evidence type="ECO:0000259" key="3">
    <source>
        <dbReference type="Pfam" id="PF13505"/>
    </source>
</evidence>
<dbReference type="RefSeq" id="WP_380887853.1">
    <property type="nucleotide sequence ID" value="NZ_JBHUDY010000001.1"/>
</dbReference>
<feature type="signal peptide" evidence="2">
    <location>
        <begin position="1"/>
        <end position="21"/>
    </location>
</feature>
<name>A0ABW4I0C2_9SPHN</name>
<dbReference type="EMBL" id="JBHUDY010000001">
    <property type="protein sequence ID" value="MFD1611334.1"/>
    <property type="molecule type" value="Genomic_DNA"/>
</dbReference>
<proteinExistence type="predicted"/>
<dbReference type="Proteomes" id="UP001597115">
    <property type="component" value="Unassembled WGS sequence"/>
</dbReference>
<dbReference type="SUPFAM" id="SSF56925">
    <property type="entry name" value="OMPA-like"/>
    <property type="match status" value="1"/>
</dbReference>
<keyword evidence="5" id="KW-1185">Reference proteome</keyword>
<feature type="chain" id="PRO_5045379415" evidence="2">
    <location>
        <begin position="22"/>
        <end position="189"/>
    </location>
</feature>
<sequence length="189" mass="19184">MRKITVLAAAVAAAVSAPAFAGVTGPRAEAVVGWDSSHISVSGVGSLTRSGLVYGLGVGYDFGIGSRASFGIDAEATDATTDVDVTDGTGRYRLAIGRDLYVGGRVTAAVSDKLNVYAKAGYTNARVKGSITAGGTTSSGSANADGIRGGLGLQYALGSKAYLGAEYRYSNYEGGFSRNQVVGTIGFRF</sequence>
<comment type="caution">
    <text evidence="4">The sequence shown here is derived from an EMBL/GenBank/DDBJ whole genome shotgun (WGS) entry which is preliminary data.</text>
</comment>
<feature type="domain" description="Outer membrane protein beta-barrel" evidence="3">
    <location>
        <begin position="8"/>
        <end position="189"/>
    </location>
</feature>
<dbReference type="InterPro" id="IPR011250">
    <property type="entry name" value="OMP/PagP_B-barrel"/>
</dbReference>
<reference evidence="5" key="1">
    <citation type="journal article" date="2019" name="Int. J. Syst. Evol. Microbiol.">
        <title>The Global Catalogue of Microorganisms (GCM) 10K type strain sequencing project: providing services to taxonomists for standard genome sequencing and annotation.</title>
        <authorList>
            <consortium name="The Broad Institute Genomics Platform"/>
            <consortium name="The Broad Institute Genome Sequencing Center for Infectious Disease"/>
            <person name="Wu L."/>
            <person name="Ma J."/>
        </authorList>
    </citation>
    <scope>NUCLEOTIDE SEQUENCE [LARGE SCALE GENOMIC DNA]</scope>
    <source>
        <strain evidence="5">CGMCC 1.16275</strain>
    </source>
</reference>
<evidence type="ECO:0000256" key="2">
    <source>
        <dbReference type="SAM" id="SignalP"/>
    </source>
</evidence>
<evidence type="ECO:0000313" key="5">
    <source>
        <dbReference type="Proteomes" id="UP001597115"/>
    </source>
</evidence>
<evidence type="ECO:0000313" key="4">
    <source>
        <dbReference type="EMBL" id="MFD1611334.1"/>
    </source>
</evidence>
<keyword evidence="1 2" id="KW-0732">Signal</keyword>